<reference evidence="3" key="2">
    <citation type="journal article" date="2017" name="Nat. Plants">
        <title>The Aegilops tauschii genome reveals multiple impacts of transposons.</title>
        <authorList>
            <person name="Zhao G."/>
            <person name="Zou C."/>
            <person name="Li K."/>
            <person name="Wang K."/>
            <person name="Li T."/>
            <person name="Gao L."/>
            <person name="Zhang X."/>
            <person name="Wang H."/>
            <person name="Yang Z."/>
            <person name="Liu X."/>
            <person name="Jiang W."/>
            <person name="Mao L."/>
            <person name="Kong X."/>
            <person name="Jiao Y."/>
            <person name="Jia J."/>
        </authorList>
    </citation>
    <scope>NUCLEOTIDE SEQUENCE [LARGE SCALE GENOMIC DNA]</scope>
    <source>
        <strain evidence="3">cv. AL8/78</strain>
    </source>
</reference>
<dbReference type="AlphaFoldDB" id="A0A453N515"/>
<reference evidence="2" key="4">
    <citation type="submission" date="2019-03" db="UniProtKB">
        <authorList>
            <consortium name="EnsemblPlants"/>
        </authorList>
    </citation>
    <scope>IDENTIFICATION</scope>
</reference>
<evidence type="ECO:0000313" key="2">
    <source>
        <dbReference type="EnsemblPlants" id="AET6Gv20217500.1"/>
    </source>
</evidence>
<sequence length="58" mass="6709">MQKNEHIELKKGMTEKDLEIEAKEAEIHNLKKANVRDISSREMDIDQPCHTPANEALH</sequence>
<proteinExistence type="predicted"/>
<evidence type="ECO:0000313" key="3">
    <source>
        <dbReference type="Proteomes" id="UP000015105"/>
    </source>
</evidence>
<feature type="region of interest" description="Disordered" evidence="1">
    <location>
        <begin position="39"/>
        <end position="58"/>
    </location>
</feature>
<protein>
    <submittedName>
        <fullName evidence="2">Uncharacterized protein</fullName>
    </submittedName>
</protein>
<dbReference type="Proteomes" id="UP000015105">
    <property type="component" value="Chromosome 6D"/>
</dbReference>
<reference evidence="3" key="1">
    <citation type="journal article" date="2014" name="Science">
        <title>Ancient hybridizations among the ancestral genomes of bread wheat.</title>
        <authorList>
            <consortium name="International Wheat Genome Sequencing Consortium,"/>
            <person name="Marcussen T."/>
            <person name="Sandve S.R."/>
            <person name="Heier L."/>
            <person name="Spannagl M."/>
            <person name="Pfeifer M."/>
            <person name="Jakobsen K.S."/>
            <person name="Wulff B.B."/>
            <person name="Steuernagel B."/>
            <person name="Mayer K.F."/>
            <person name="Olsen O.A."/>
        </authorList>
    </citation>
    <scope>NUCLEOTIDE SEQUENCE [LARGE SCALE GENOMIC DNA]</scope>
    <source>
        <strain evidence="3">cv. AL8/78</strain>
    </source>
</reference>
<name>A0A453N515_AEGTS</name>
<keyword evidence="3" id="KW-1185">Reference proteome</keyword>
<evidence type="ECO:0000256" key="1">
    <source>
        <dbReference type="SAM" id="MobiDB-lite"/>
    </source>
</evidence>
<reference evidence="2" key="5">
    <citation type="journal article" date="2021" name="G3 (Bethesda)">
        <title>Aegilops tauschii genome assembly Aet v5.0 features greater sequence contiguity and improved annotation.</title>
        <authorList>
            <person name="Wang L."/>
            <person name="Zhu T."/>
            <person name="Rodriguez J.C."/>
            <person name="Deal K.R."/>
            <person name="Dubcovsky J."/>
            <person name="McGuire P.E."/>
            <person name="Lux T."/>
            <person name="Spannagl M."/>
            <person name="Mayer K.F.X."/>
            <person name="Baldrich P."/>
            <person name="Meyers B.C."/>
            <person name="Huo N."/>
            <person name="Gu Y.Q."/>
            <person name="Zhou H."/>
            <person name="Devos K.M."/>
            <person name="Bennetzen J.L."/>
            <person name="Unver T."/>
            <person name="Budak H."/>
            <person name="Gulick P.J."/>
            <person name="Galiba G."/>
            <person name="Kalapos B."/>
            <person name="Nelson D.R."/>
            <person name="Li P."/>
            <person name="You F.M."/>
            <person name="Luo M.C."/>
            <person name="Dvorak J."/>
        </authorList>
    </citation>
    <scope>NUCLEOTIDE SEQUENCE [LARGE SCALE GENOMIC DNA]</scope>
    <source>
        <strain evidence="2">cv. AL8/78</strain>
    </source>
</reference>
<accession>A0A453N515</accession>
<organism evidence="2 3">
    <name type="scientific">Aegilops tauschii subsp. strangulata</name>
    <name type="common">Goatgrass</name>
    <dbReference type="NCBI Taxonomy" id="200361"/>
    <lineage>
        <taxon>Eukaryota</taxon>
        <taxon>Viridiplantae</taxon>
        <taxon>Streptophyta</taxon>
        <taxon>Embryophyta</taxon>
        <taxon>Tracheophyta</taxon>
        <taxon>Spermatophyta</taxon>
        <taxon>Magnoliopsida</taxon>
        <taxon>Liliopsida</taxon>
        <taxon>Poales</taxon>
        <taxon>Poaceae</taxon>
        <taxon>BOP clade</taxon>
        <taxon>Pooideae</taxon>
        <taxon>Triticodae</taxon>
        <taxon>Triticeae</taxon>
        <taxon>Triticinae</taxon>
        <taxon>Aegilops</taxon>
    </lineage>
</organism>
<dbReference type="Gramene" id="AET6Gv20217500.1">
    <property type="protein sequence ID" value="AET6Gv20217500.1"/>
    <property type="gene ID" value="AET6Gv20217500"/>
</dbReference>
<reference evidence="2" key="3">
    <citation type="journal article" date="2017" name="Nature">
        <title>Genome sequence of the progenitor of the wheat D genome Aegilops tauschii.</title>
        <authorList>
            <person name="Luo M.C."/>
            <person name="Gu Y.Q."/>
            <person name="Puiu D."/>
            <person name="Wang H."/>
            <person name="Twardziok S.O."/>
            <person name="Deal K.R."/>
            <person name="Huo N."/>
            <person name="Zhu T."/>
            <person name="Wang L."/>
            <person name="Wang Y."/>
            <person name="McGuire P.E."/>
            <person name="Liu S."/>
            <person name="Long H."/>
            <person name="Ramasamy R.K."/>
            <person name="Rodriguez J.C."/>
            <person name="Van S.L."/>
            <person name="Yuan L."/>
            <person name="Wang Z."/>
            <person name="Xia Z."/>
            <person name="Xiao L."/>
            <person name="Anderson O.D."/>
            <person name="Ouyang S."/>
            <person name="Liang Y."/>
            <person name="Zimin A.V."/>
            <person name="Pertea G."/>
            <person name="Qi P."/>
            <person name="Bennetzen J.L."/>
            <person name="Dai X."/>
            <person name="Dawson M.W."/>
            <person name="Muller H.G."/>
            <person name="Kugler K."/>
            <person name="Rivarola-Duarte L."/>
            <person name="Spannagl M."/>
            <person name="Mayer K.F.X."/>
            <person name="Lu F.H."/>
            <person name="Bevan M.W."/>
            <person name="Leroy P."/>
            <person name="Li P."/>
            <person name="You F.M."/>
            <person name="Sun Q."/>
            <person name="Liu Z."/>
            <person name="Lyons E."/>
            <person name="Wicker T."/>
            <person name="Salzberg S.L."/>
            <person name="Devos K.M."/>
            <person name="Dvorak J."/>
        </authorList>
    </citation>
    <scope>NUCLEOTIDE SEQUENCE [LARGE SCALE GENOMIC DNA]</scope>
    <source>
        <strain evidence="2">cv. AL8/78</strain>
    </source>
</reference>
<dbReference type="EnsemblPlants" id="AET6Gv20217500.1">
    <property type="protein sequence ID" value="AET6Gv20217500.1"/>
    <property type="gene ID" value="AET6Gv20217500"/>
</dbReference>